<feature type="domain" description="N-acetyltransferase" evidence="1">
    <location>
        <begin position="13"/>
        <end position="179"/>
    </location>
</feature>
<organism evidence="2 3">
    <name type="scientific">Streptomyces lavendulocolor</name>
    <dbReference type="NCBI Taxonomy" id="67316"/>
    <lineage>
        <taxon>Bacteria</taxon>
        <taxon>Bacillati</taxon>
        <taxon>Actinomycetota</taxon>
        <taxon>Actinomycetes</taxon>
        <taxon>Kitasatosporales</taxon>
        <taxon>Streptomycetaceae</taxon>
        <taxon>Streptomyces</taxon>
    </lineage>
</organism>
<dbReference type="PROSITE" id="PS51186">
    <property type="entry name" value="GNAT"/>
    <property type="match status" value="1"/>
</dbReference>
<dbReference type="PANTHER" id="PTHR43441">
    <property type="entry name" value="RIBOSOMAL-PROTEIN-SERINE ACETYLTRANSFERASE"/>
    <property type="match status" value="1"/>
</dbReference>
<evidence type="ECO:0000313" key="3">
    <source>
        <dbReference type="Proteomes" id="UP001550378"/>
    </source>
</evidence>
<dbReference type="GO" id="GO:0016740">
    <property type="term" value="F:transferase activity"/>
    <property type="evidence" value="ECO:0007669"/>
    <property type="project" value="UniProtKB-KW"/>
</dbReference>
<evidence type="ECO:0000259" key="1">
    <source>
        <dbReference type="PROSITE" id="PS51186"/>
    </source>
</evidence>
<comment type="caution">
    <text evidence="2">The sequence shown here is derived from an EMBL/GenBank/DDBJ whole genome shotgun (WGS) entry which is preliminary data.</text>
</comment>
<dbReference type="Gene3D" id="3.40.630.30">
    <property type="match status" value="1"/>
</dbReference>
<dbReference type="SUPFAM" id="SSF55729">
    <property type="entry name" value="Acyl-CoA N-acyltransferases (Nat)"/>
    <property type="match status" value="1"/>
</dbReference>
<reference evidence="2 3" key="1">
    <citation type="submission" date="2024-06" db="EMBL/GenBank/DDBJ databases">
        <title>The Natural Products Discovery Center: Release of the First 8490 Sequenced Strains for Exploring Actinobacteria Biosynthetic Diversity.</title>
        <authorList>
            <person name="Kalkreuter E."/>
            <person name="Kautsar S.A."/>
            <person name="Yang D."/>
            <person name="Bader C.D."/>
            <person name="Teijaro C.N."/>
            <person name="Fluegel L."/>
            <person name="Davis C.M."/>
            <person name="Simpson J.R."/>
            <person name="Lauterbach L."/>
            <person name="Steele A.D."/>
            <person name="Gui C."/>
            <person name="Meng S."/>
            <person name="Li G."/>
            <person name="Viehrig K."/>
            <person name="Ye F."/>
            <person name="Su P."/>
            <person name="Kiefer A.F."/>
            <person name="Nichols A."/>
            <person name="Cepeda A.J."/>
            <person name="Yan W."/>
            <person name="Fan B."/>
            <person name="Jiang Y."/>
            <person name="Adhikari A."/>
            <person name="Zheng C.-J."/>
            <person name="Schuster L."/>
            <person name="Cowan T.M."/>
            <person name="Smanski M.J."/>
            <person name="Chevrette M.G."/>
            <person name="De Carvalho L.P.S."/>
            <person name="Shen B."/>
        </authorList>
    </citation>
    <scope>NUCLEOTIDE SEQUENCE [LARGE SCALE GENOMIC DNA]</scope>
    <source>
        <strain evidence="2 3">NPDC006337</strain>
    </source>
</reference>
<sequence length="190" mass="21351">MTVGASFWTGERVRLRGIEPEDWQAFMEFDADTGHQRSVDVLHPPRSAERYHAWAAEQSVAAPDGDDFRLAVEALDTGDVVGSLATDGTDPRSGRFRYGIGIVGEHQRRGYASDAVVLLLRYMFGERRYHKCEAGIHAFNDASLALHRRLGFVEEGRLRDHEFFAGRHHDLVLMGMTAPEFAARHPFGKL</sequence>
<gene>
    <name evidence="2" type="ORF">ABZ508_29160</name>
</gene>
<accession>A0ABV2WDL3</accession>
<keyword evidence="3" id="KW-1185">Reference proteome</keyword>
<dbReference type="PANTHER" id="PTHR43441:SF2">
    <property type="entry name" value="FAMILY ACETYLTRANSFERASE, PUTATIVE (AFU_ORTHOLOGUE AFUA_7G00850)-RELATED"/>
    <property type="match status" value="1"/>
</dbReference>
<dbReference type="InterPro" id="IPR016181">
    <property type="entry name" value="Acyl_CoA_acyltransferase"/>
</dbReference>
<dbReference type="InterPro" id="IPR051908">
    <property type="entry name" value="Ribosomal_N-acetyltransferase"/>
</dbReference>
<evidence type="ECO:0000313" key="2">
    <source>
        <dbReference type="EMBL" id="MEU0711435.1"/>
    </source>
</evidence>
<name>A0ABV2WDL3_9ACTN</name>
<dbReference type="EMBL" id="JBEXZR010000035">
    <property type="protein sequence ID" value="MEU0711435.1"/>
    <property type="molecule type" value="Genomic_DNA"/>
</dbReference>
<dbReference type="Pfam" id="PF13302">
    <property type="entry name" value="Acetyltransf_3"/>
    <property type="match status" value="1"/>
</dbReference>
<proteinExistence type="predicted"/>
<protein>
    <submittedName>
        <fullName evidence="2">GNAT family protein</fullName>
        <ecNumber evidence="2">2.-.-.-</ecNumber>
    </submittedName>
</protein>
<dbReference type="RefSeq" id="WP_359653663.1">
    <property type="nucleotide sequence ID" value="NZ_JBEXZO010000030.1"/>
</dbReference>
<dbReference type="InterPro" id="IPR000182">
    <property type="entry name" value="GNAT_dom"/>
</dbReference>
<dbReference type="EC" id="2.-.-.-" evidence="2"/>
<keyword evidence="2" id="KW-0808">Transferase</keyword>
<dbReference type="Proteomes" id="UP001550378">
    <property type="component" value="Unassembled WGS sequence"/>
</dbReference>